<dbReference type="PANTHER" id="PTHR45945:SF3">
    <property type="entry name" value="REGULATOR OF G-PROTEIN SIGNALING LOCO"/>
    <property type="match status" value="1"/>
</dbReference>
<dbReference type="Proteomes" id="UP001432027">
    <property type="component" value="Unassembled WGS sequence"/>
</dbReference>
<feature type="non-terminal residue" evidence="3">
    <location>
        <position position="1"/>
    </location>
</feature>
<accession>A0AAV5UK10</accession>
<dbReference type="GO" id="GO:0005886">
    <property type="term" value="C:plasma membrane"/>
    <property type="evidence" value="ECO:0007669"/>
    <property type="project" value="TreeGrafter"/>
</dbReference>
<feature type="region of interest" description="Disordered" evidence="1">
    <location>
        <begin position="102"/>
        <end position="143"/>
    </location>
</feature>
<protein>
    <recommendedName>
        <fullName evidence="2">RGS domain-containing protein</fullName>
    </recommendedName>
</protein>
<evidence type="ECO:0000256" key="1">
    <source>
        <dbReference type="SAM" id="MobiDB-lite"/>
    </source>
</evidence>
<dbReference type="Pfam" id="PF00615">
    <property type="entry name" value="RGS"/>
    <property type="match status" value="1"/>
</dbReference>
<organism evidence="3 4">
    <name type="scientific">Pristionchus entomophagus</name>
    <dbReference type="NCBI Taxonomy" id="358040"/>
    <lineage>
        <taxon>Eukaryota</taxon>
        <taxon>Metazoa</taxon>
        <taxon>Ecdysozoa</taxon>
        <taxon>Nematoda</taxon>
        <taxon>Chromadorea</taxon>
        <taxon>Rhabditida</taxon>
        <taxon>Rhabditina</taxon>
        <taxon>Diplogasteromorpha</taxon>
        <taxon>Diplogasteroidea</taxon>
        <taxon>Neodiplogasteridae</taxon>
        <taxon>Pristionchus</taxon>
    </lineage>
</organism>
<dbReference type="Gene3D" id="1.10.167.10">
    <property type="entry name" value="Regulator of G-protein Signalling 4, domain 2"/>
    <property type="match status" value="1"/>
</dbReference>
<dbReference type="InterPro" id="IPR046995">
    <property type="entry name" value="RGS10/12/14-like"/>
</dbReference>
<gene>
    <name evidence="3" type="ORF">PENTCL1PPCAC_29121</name>
</gene>
<feature type="compositionally biased region" description="Polar residues" evidence="1">
    <location>
        <begin position="167"/>
        <end position="188"/>
    </location>
</feature>
<feature type="region of interest" description="Disordered" evidence="1">
    <location>
        <begin position="158"/>
        <end position="212"/>
    </location>
</feature>
<comment type="caution">
    <text evidence="3">The sequence shown here is derived from an EMBL/GenBank/DDBJ whole genome shotgun (WGS) entry which is preliminary data.</text>
</comment>
<feature type="region of interest" description="Disordered" evidence="1">
    <location>
        <begin position="395"/>
        <end position="435"/>
    </location>
</feature>
<reference evidence="3" key="1">
    <citation type="submission" date="2023-10" db="EMBL/GenBank/DDBJ databases">
        <title>Genome assembly of Pristionchus species.</title>
        <authorList>
            <person name="Yoshida K."/>
            <person name="Sommer R.J."/>
        </authorList>
    </citation>
    <scope>NUCLEOTIDE SEQUENCE</scope>
    <source>
        <strain evidence="3">RS0144</strain>
    </source>
</reference>
<feature type="region of interest" description="Disordered" evidence="1">
    <location>
        <begin position="470"/>
        <end position="530"/>
    </location>
</feature>
<evidence type="ECO:0000313" key="3">
    <source>
        <dbReference type="EMBL" id="GMT06947.1"/>
    </source>
</evidence>
<dbReference type="InterPro" id="IPR036305">
    <property type="entry name" value="RGS_sf"/>
</dbReference>
<feature type="compositionally biased region" description="Low complexity" evidence="1">
    <location>
        <begin position="494"/>
        <end position="504"/>
    </location>
</feature>
<dbReference type="GO" id="GO:0005096">
    <property type="term" value="F:GTPase activator activity"/>
    <property type="evidence" value="ECO:0007669"/>
    <property type="project" value="InterPro"/>
</dbReference>
<dbReference type="GO" id="GO:0005634">
    <property type="term" value="C:nucleus"/>
    <property type="evidence" value="ECO:0007669"/>
    <property type="project" value="TreeGrafter"/>
</dbReference>
<dbReference type="AlphaFoldDB" id="A0AAV5UK10"/>
<feature type="region of interest" description="Disordered" evidence="1">
    <location>
        <begin position="775"/>
        <end position="854"/>
    </location>
</feature>
<sequence length="854" mass="95858">LQMAVSLSASPSLYHQDVADDYCSSSLSSDSFTASFAPPLSAFRENIVTRRKKKRLPLIRRAYSCHFSHDQPFSSFLSNFAVPYRPPRSKFDRGSQFLRDSRRTNANQLAKKRRRVDTGEESSANHRVECLPPHTHLPSPLPPPFSSAFLRQLLISEQREDEETDESSMGNSTSSSAQEAASMRSDQGGTRGSIDTKSDHRGKSSERSSISRANHPHFDLELLFDLFMESVKEGNMEEMTKAQQEAAFDAAFNNAVFKRVLRDPQLLAPFQAFLEQQFCAENVNFYTAVEKYRKLFDKNTKNAIHERVSTAKKIYDRHFAPCSIEPVNVDNATSKKIRDLVSSDTFLKSTFDIAQYQIFHLLKYDCWPRYLRSGGVAPQFTPEEENELRRRLFAGEEESEGDLPRMNLNDKDDDSGERGRDGSPPPPCSPTKKGLKGRLERLAASPSFLKDNLQGKSRIWSGFDRFSKKLRKGGDQSQSTSGLGRLASGSPMTSSRSVQRSGSGRKTEQPVRRSYSSEIESTTDGHDERASIRAWRSPHFVTKYCTLMNGECMNERVALDDPSISVGKWTQQIATAHSMDKRCTEAVDAQTGATIDPCRQACDALQDRYVRLVPTVTFAIELVSPTFSYKTASSSTSTRNGLTRVVMLRARQTLSAAAAMRPLLARYSMDFDKCIVVFGGSCEVVRPSLAIQNIGNRSVVIMSESQYKDRMDVRKELLSREGSYSSELAADHGIAFHQHGDIAYCELPFDQGTNNSSDNSLRRFVRRATQVVNVGRSESRRRSEAAHNPAGIYVGEELPEHKDKKRLSLFKSRSDKERSEPVHTEKKIIPRPPVELKSAPVSPAVRAKKEDKVP</sequence>
<evidence type="ECO:0000259" key="2">
    <source>
        <dbReference type="PROSITE" id="PS50132"/>
    </source>
</evidence>
<dbReference type="GO" id="GO:0008277">
    <property type="term" value="P:regulation of G protein-coupled receptor signaling pathway"/>
    <property type="evidence" value="ECO:0007669"/>
    <property type="project" value="TreeGrafter"/>
</dbReference>
<dbReference type="PANTHER" id="PTHR45945">
    <property type="entry name" value="REGULATOR OF G-PROTEIN SIGNALING LOCO"/>
    <property type="match status" value="1"/>
</dbReference>
<evidence type="ECO:0000313" key="4">
    <source>
        <dbReference type="Proteomes" id="UP001432027"/>
    </source>
</evidence>
<dbReference type="EMBL" id="BTSX01000006">
    <property type="protein sequence ID" value="GMT06947.1"/>
    <property type="molecule type" value="Genomic_DNA"/>
</dbReference>
<dbReference type="PRINTS" id="PR01301">
    <property type="entry name" value="RGSPROTEIN"/>
</dbReference>
<name>A0AAV5UK10_9BILA</name>
<feature type="domain" description="RGS" evidence="2">
    <location>
        <begin position="256"/>
        <end position="373"/>
    </location>
</feature>
<feature type="compositionally biased region" description="Basic and acidic residues" evidence="1">
    <location>
        <begin position="812"/>
        <end position="828"/>
    </location>
</feature>
<dbReference type="SMART" id="SM00315">
    <property type="entry name" value="RGS"/>
    <property type="match status" value="1"/>
</dbReference>
<dbReference type="InterPro" id="IPR044926">
    <property type="entry name" value="RGS_subdomain_2"/>
</dbReference>
<dbReference type="GO" id="GO:0005737">
    <property type="term" value="C:cytoplasm"/>
    <property type="evidence" value="ECO:0007669"/>
    <property type="project" value="TreeGrafter"/>
</dbReference>
<feature type="compositionally biased region" description="Basic and acidic residues" evidence="1">
    <location>
        <begin position="194"/>
        <end position="206"/>
    </location>
</feature>
<proteinExistence type="predicted"/>
<keyword evidence="4" id="KW-1185">Reference proteome</keyword>
<dbReference type="InterPro" id="IPR016137">
    <property type="entry name" value="RGS"/>
</dbReference>
<dbReference type="PROSITE" id="PS50132">
    <property type="entry name" value="RGS"/>
    <property type="match status" value="1"/>
</dbReference>
<dbReference type="SUPFAM" id="SSF48097">
    <property type="entry name" value="Regulator of G-protein signaling, RGS"/>
    <property type="match status" value="1"/>
</dbReference>